<sequence>MNKPMTQWNQTPLMHAGINVINTPVKTTALSPCSGFMPRYNVGNIHEIKNIWSVPAHG</sequence>
<dbReference type="Proteomes" id="UP000198827">
    <property type="component" value="Chromosome I"/>
</dbReference>
<name>A0A1H0LNN9_9PSED</name>
<protein>
    <submittedName>
        <fullName evidence="1">Uncharacterized protein</fullName>
    </submittedName>
</protein>
<dbReference type="RefSeq" id="WP_167360493.1">
    <property type="nucleotide sequence ID" value="NZ_LT629705.1"/>
</dbReference>
<reference evidence="1 2" key="1">
    <citation type="submission" date="2016-10" db="EMBL/GenBank/DDBJ databases">
        <authorList>
            <person name="de Groot N.N."/>
        </authorList>
    </citation>
    <scope>NUCLEOTIDE SEQUENCE [LARGE SCALE GENOMIC DNA]</scope>
    <source>
        <strain evidence="1 2">CECT 7543</strain>
    </source>
</reference>
<accession>A0A1H0LNN9</accession>
<gene>
    <name evidence="1" type="ORF">SAMN04489798_3610</name>
</gene>
<dbReference type="EMBL" id="LT629705">
    <property type="protein sequence ID" value="SDO69774.1"/>
    <property type="molecule type" value="Genomic_DNA"/>
</dbReference>
<dbReference type="AlphaFoldDB" id="A0A1H0LNN9"/>
<evidence type="ECO:0000313" key="1">
    <source>
        <dbReference type="EMBL" id="SDO69774.1"/>
    </source>
</evidence>
<proteinExistence type="predicted"/>
<organism evidence="1 2">
    <name type="scientific">Pseudomonas arsenicoxydans</name>
    <dbReference type="NCBI Taxonomy" id="702115"/>
    <lineage>
        <taxon>Bacteria</taxon>
        <taxon>Pseudomonadati</taxon>
        <taxon>Pseudomonadota</taxon>
        <taxon>Gammaproteobacteria</taxon>
        <taxon>Pseudomonadales</taxon>
        <taxon>Pseudomonadaceae</taxon>
        <taxon>Pseudomonas</taxon>
    </lineage>
</organism>
<evidence type="ECO:0000313" key="2">
    <source>
        <dbReference type="Proteomes" id="UP000198827"/>
    </source>
</evidence>